<dbReference type="GO" id="GO:0030674">
    <property type="term" value="F:protein-macromolecule adaptor activity"/>
    <property type="evidence" value="ECO:0007669"/>
    <property type="project" value="UniProtKB-ARBA"/>
</dbReference>
<evidence type="ECO:0000256" key="5">
    <source>
        <dbReference type="ARBA" id="ARBA00022833"/>
    </source>
</evidence>
<dbReference type="GO" id="GO:0001228">
    <property type="term" value="F:DNA-binding transcription activator activity, RNA polymerase II-specific"/>
    <property type="evidence" value="ECO:0007669"/>
    <property type="project" value="TreeGrafter"/>
</dbReference>
<dbReference type="GO" id="GO:0008270">
    <property type="term" value="F:zinc ion binding"/>
    <property type="evidence" value="ECO:0007669"/>
    <property type="project" value="UniProtKB-UniRule"/>
</dbReference>
<dbReference type="SMART" id="SM00355">
    <property type="entry name" value="ZnF_C2H2"/>
    <property type="match status" value="6"/>
</dbReference>
<comment type="subcellular location">
    <subcellularLocation>
        <location evidence="1">Nucleus</location>
    </subcellularLocation>
</comment>
<dbReference type="PANTHER" id="PTHR24376">
    <property type="entry name" value="ZINC FINGER PROTEIN"/>
    <property type="match status" value="1"/>
</dbReference>
<evidence type="ECO:0000259" key="10">
    <source>
        <dbReference type="PROSITE" id="PS50157"/>
    </source>
</evidence>
<keyword evidence="5 9" id="KW-0862">Zinc</keyword>
<keyword evidence="2 9" id="KW-0479">Metal-binding</keyword>
<dbReference type="InterPro" id="IPR036236">
    <property type="entry name" value="Znf_C2H2_sf"/>
</dbReference>
<feature type="domain" description="C2H2-type" evidence="10">
    <location>
        <begin position="398"/>
        <end position="425"/>
    </location>
</feature>
<dbReference type="PROSITE" id="PS50157">
    <property type="entry name" value="ZINC_FINGER_C2H2_2"/>
    <property type="match status" value="6"/>
</dbReference>
<comment type="caution">
    <text evidence="12">The sequence shown here is derived from an EMBL/GenBank/DDBJ whole genome shotgun (WGS) entry which is preliminary data.</text>
</comment>
<dbReference type="PROSITE" id="PS51915">
    <property type="entry name" value="ZAD"/>
    <property type="match status" value="1"/>
</dbReference>
<dbReference type="Pfam" id="PF07776">
    <property type="entry name" value="zf-AD"/>
    <property type="match status" value="1"/>
</dbReference>
<feature type="binding site" evidence="9">
    <location>
        <position position="19"/>
    </location>
    <ligand>
        <name>Zn(2+)</name>
        <dbReference type="ChEBI" id="CHEBI:29105"/>
    </ligand>
</feature>
<dbReference type="FunFam" id="3.30.160.60:FF:000912">
    <property type="entry name" value="Zinc finger protein 660"/>
    <property type="match status" value="1"/>
</dbReference>
<dbReference type="FunFam" id="3.30.160.60:FF:000478">
    <property type="entry name" value="Zinc finger protein 133"/>
    <property type="match status" value="1"/>
</dbReference>
<dbReference type="AlphaFoldDB" id="A0A8K0DJB4"/>
<name>A0A8K0DJB4_IGNLU</name>
<feature type="binding site" evidence="9">
    <location>
        <position position="72"/>
    </location>
    <ligand>
        <name>Zn(2+)</name>
        <dbReference type="ChEBI" id="CHEBI:29105"/>
    </ligand>
</feature>
<evidence type="ECO:0000259" key="11">
    <source>
        <dbReference type="PROSITE" id="PS51915"/>
    </source>
</evidence>
<dbReference type="OrthoDB" id="6077919at2759"/>
<evidence type="ECO:0000256" key="3">
    <source>
        <dbReference type="ARBA" id="ARBA00022737"/>
    </source>
</evidence>
<evidence type="ECO:0000256" key="7">
    <source>
        <dbReference type="ARBA" id="ARBA00023242"/>
    </source>
</evidence>
<organism evidence="12 13">
    <name type="scientific">Ignelater luminosus</name>
    <name type="common">Cucubano</name>
    <name type="synonym">Pyrophorus luminosus</name>
    <dbReference type="NCBI Taxonomy" id="2038154"/>
    <lineage>
        <taxon>Eukaryota</taxon>
        <taxon>Metazoa</taxon>
        <taxon>Ecdysozoa</taxon>
        <taxon>Arthropoda</taxon>
        <taxon>Hexapoda</taxon>
        <taxon>Insecta</taxon>
        <taxon>Pterygota</taxon>
        <taxon>Neoptera</taxon>
        <taxon>Endopterygota</taxon>
        <taxon>Coleoptera</taxon>
        <taxon>Polyphaga</taxon>
        <taxon>Elateriformia</taxon>
        <taxon>Elateroidea</taxon>
        <taxon>Elateridae</taxon>
        <taxon>Agrypninae</taxon>
        <taxon>Pyrophorini</taxon>
        <taxon>Ignelater</taxon>
    </lineage>
</organism>
<keyword evidence="4 8" id="KW-0863">Zinc-finger</keyword>
<protein>
    <submittedName>
        <fullName evidence="12">Uncharacterized protein</fullName>
    </submittedName>
</protein>
<dbReference type="FunFam" id="3.30.160.60:FF:000688">
    <property type="entry name" value="zinc finger protein 197 isoform X1"/>
    <property type="match status" value="1"/>
</dbReference>
<dbReference type="InterPro" id="IPR012934">
    <property type="entry name" value="Znf_AD"/>
</dbReference>
<evidence type="ECO:0000313" key="13">
    <source>
        <dbReference type="Proteomes" id="UP000801492"/>
    </source>
</evidence>
<evidence type="ECO:0000256" key="4">
    <source>
        <dbReference type="ARBA" id="ARBA00022771"/>
    </source>
</evidence>
<accession>A0A8K0DJB4</accession>
<gene>
    <name evidence="12" type="ORF">ILUMI_01010</name>
</gene>
<evidence type="ECO:0000256" key="9">
    <source>
        <dbReference type="PROSITE-ProRule" id="PRU01263"/>
    </source>
</evidence>
<keyword evidence="13" id="KW-1185">Reference proteome</keyword>
<dbReference type="SUPFAM" id="SSF57716">
    <property type="entry name" value="Glucocorticoid receptor-like (DNA-binding domain)"/>
    <property type="match status" value="1"/>
</dbReference>
<keyword evidence="3" id="KW-0677">Repeat</keyword>
<dbReference type="PROSITE" id="PS00028">
    <property type="entry name" value="ZINC_FINGER_C2H2_1"/>
    <property type="match status" value="5"/>
</dbReference>
<dbReference type="FunFam" id="3.30.160.60:FF:000557">
    <property type="entry name" value="zinc finger and SCAN domain-containing protein 29"/>
    <property type="match status" value="1"/>
</dbReference>
<evidence type="ECO:0000256" key="8">
    <source>
        <dbReference type="PROSITE-ProRule" id="PRU00042"/>
    </source>
</evidence>
<dbReference type="Proteomes" id="UP000801492">
    <property type="component" value="Unassembled WGS sequence"/>
</dbReference>
<feature type="binding site" evidence="9">
    <location>
        <position position="69"/>
    </location>
    <ligand>
        <name>Zn(2+)</name>
        <dbReference type="ChEBI" id="CHEBI:29105"/>
    </ligand>
</feature>
<evidence type="ECO:0000313" key="12">
    <source>
        <dbReference type="EMBL" id="KAF2905164.1"/>
    </source>
</evidence>
<proteinExistence type="predicted"/>
<dbReference type="InterPro" id="IPR013087">
    <property type="entry name" value="Znf_C2H2_type"/>
</dbReference>
<dbReference type="SUPFAM" id="SSF57667">
    <property type="entry name" value="beta-beta-alpha zinc fingers"/>
    <property type="match status" value="4"/>
</dbReference>
<feature type="domain" description="ZAD" evidence="11">
    <location>
        <begin position="14"/>
        <end position="96"/>
    </location>
</feature>
<dbReference type="Pfam" id="PF00096">
    <property type="entry name" value="zf-C2H2"/>
    <property type="match status" value="5"/>
</dbReference>
<dbReference type="Gene3D" id="3.40.1800.20">
    <property type="match status" value="1"/>
</dbReference>
<dbReference type="FunFam" id="3.30.160.60:FF:001009">
    <property type="entry name" value="Zinc finger protein 26"/>
    <property type="match status" value="1"/>
</dbReference>
<dbReference type="GO" id="GO:0000978">
    <property type="term" value="F:RNA polymerase II cis-regulatory region sequence-specific DNA binding"/>
    <property type="evidence" value="ECO:0007669"/>
    <property type="project" value="TreeGrafter"/>
</dbReference>
<feature type="domain" description="C2H2-type" evidence="10">
    <location>
        <begin position="307"/>
        <end position="334"/>
    </location>
</feature>
<dbReference type="Gene3D" id="3.30.160.60">
    <property type="entry name" value="Classic Zinc Finger"/>
    <property type="match status" value="6"/>
</dbReference>
<keyword evidence="7" id="KW-0539">Nucleus</keyword>
<dbReference type="GO" id="GO:0005634">
    <property type="term" value="C:nucleus"/>
    <property type="evidence" value="ECO:0007669"/>
    <property type="project" value="UniProtKB-SubCell"/>
</dbReference>
<sequence length="430" mass="48471">MDNVTTVTTINLNKVCRVCLMEYEEMHSIFSEIQNEDNLEEESTFLCEILMNISSIRVLADDGLPSMICTSCMELAHTSYKFQQQCNRSQEILEAYILQLQAKDFDEEAQCNKETPEEVLEYLHSNLSPTNDETNELLQVAVESVVDEVKELESNCTNDKDCLDDSLGLSSDSNFPDSSCVNPENVLIKTEVKDEPILDAAKVAASEDNVRLRQRLAIKRMKAEGNSKKGGQPAIGFSYYLKMNETGEKLYECNYCGKMYKHANSLKIHIRTHTLERPYVCSHCGKGFKQYGALSYHLRSHTGEQPYACKICGKRYRQSGTLTAHMRVHTGQKPFLCSVCGRGFRECNKAFPSSTRLKRHAIIHTGLKPYTCEVCSKSFNRLSSLRVHAKIHTDERPHVCSICGKGFIQAHALRGHMHTHSSADDVGKAS</sequence>
<evidence type="ECO:0000256" key="6">
    <source>
        <dbReference type="ARBA" id="ARBA00023125"/>
    </source>
</evidence>
<dbReference type="PANTHER" id="PTHR24376:SF243">
    <property type="entry name" value="C2H2-TYPE DOMAIN-CONTAINING PROTEIN"/>
    <property type="match status" value="1"/>
</dbReference>
<feature type="domain" description="C2H2-type" evidence="10">
    <location>
        <begin position="251"/>
        <end position="278"/>
    </location>
</feature>
<keyword evidence="6" id="KW-0238">DNA-binding</keyword>
<feature type="domain" description="C2H2-type" evidence="10">
    <location>
        <begin position="370"/>
        <end position="397"/>
    </location>
</feature>
<evidence type="ECO:0000256" key="1">
    <source>
        <dbReference type="ARBA" id="ARBA00004123"/>
    </source>
</evidence>
<feature type="binding site" evidence="9">
    <location>
        <position position="16"/>
    </location>
    <ligand>
        <name>Zn(2+)</name>
        <dbReference type="ChEBI" id="CHEBI:29105"/>
    </ligand>
</feature>
<evidence type="ECO:0000256" key="2">
    <source>
        <dbReference type="ARBA" id="ARBA00022723"/>
    </source>
</evidence>
<reference evidence="12" key="1">
    <citation type="submission" date="2019-08" db="EMBL/GenBank/DDBJ databases">
        <title>The genome of the North American firefly Photinus pyralis.</title>
        <authorList>
            <consortium name="Photinus pyralis genome working group"/>
            <person name="Fallon T.R."/>
            <person name="Sander Lower S.E."/>
            <person name="Weng J.-K."/>
        </authorList>
    </citation>
    <scope>NUCLEOTIDE SEQUENCE</scope>
    <source>
        <strain evidence="12">TRF0915ILg1</strain>
        <tissue evidence="12">Whole body</tissue>
    </source>
</reference>
<dbReference type="SMART" id="SM00868">
    <property type="entry name" value="zf-AD"/>
    <property type="match status" value="1"/>
</dbReference>
<feature type="domain" description="C2H2-type" evidence="10">
    <location>
        <begin position="335"/>
        <end position="369"/>
    </location>
</feature>
<dbReference type="EMBL" id="VTPC01000591">
    <property type="protein sequence ID" value="KAF2905164.1"/>
    <property type="molecule type" value="Genomic_DNA"/>
</dbReference>
<feature type="domain" description="C2H2-type" evidence="10">
    <location>
        <begin position="279"/>
        <end position="306"/>
    </location>
</feature>